<proteinExistence type="predicted"/>
<name>A0A914HG17_GLORO</name>
<evidence type="ECO:0000313" key="2">
    <source>
        <dbReference type="WBParaSite" id="Gr19_v10_g17037.t1"/>
    </source>
</evidence>
<sequence>MCLNNDAHCLVVALWTNGARGFSQLNKFWDQFLPTASTLRNELAQRLAYNQKFPNWSPKIGPPWLRPFLGIPVDWLER</sequence>
<dbReference type="Proteomes" id="UP000887572">
    <property type="component" value="Unplaced"/>
</dbReference>
<protein>
    <submittedName>
        <fullName evidence="2">Uncharacterized protein</fullName>
    </submittedName>
</protein>
<reference evidence="2" key="1">
    <citation type="submission" date="2022-11" db="UniProtKB">
        <authorList>
            <consortium name="WormBaseParasite"/>
        </authorList>
    </citation>
    <scope>IDENTIFICATION</scope>
</reference>
<evidence type="ECO:0000313" key="1">
    <source>
        <dbReference type="Proteomes" id="UP000887572"/>
    </source>
</evidence>
<dbReference type="WBParaSite" id="Gr19_v10_g17037.t1">
    <property type="protein sequence ID" value="Gr19_v10_g17037.t1"/>
    <property type="gene ID" value="Gr19_v10_g17037"/>
</dbReference>
<organism evidence="1 2">
    <name type="scientific">Globodera rostochiensis</name>
    <name type="common">Golden nematode worm</name>
    <name type="synonym">Heterodera rostochiensis</name>
    <dbReference type="NCBI Taxonomy" id="31243"/>
    <lineage>
        <taxon>Eukaryota</taxon>
        <taxon>Metazoa</taxon>
        <taxon>Ecdysozoa</taxon>
        <taxon>Nematoda</taxon>
        <taxon>Chromadorea</taxon>
        <taxon>Rhabditida</taxon>
        <taxon>Tylenchina</taxon>
        <taxon>Tylenchomorpha</taxon>
        <taxon>Tylenchoidea</taxon>
        <taxon>Heteroderidae</taxon>
        <taxon>Heteroderinae</taxon>
        <taxon>Globodera</taxon>
    </lineage>
</organism>
<dbReference type="AlphaFoldDB" id="A0A914HG17"/>
<accession>A0A914HG17</accession>
<keyword evidence="1" id="KW-1185">Reference proteome</keyword>